<gene>
    <name evidence="3" type="ORF">WG66_8134</name>
</gene>
<dbReference type="InterPro" id="IPR000626">
    <property type="entry name" value="Ubiquitin-like_dom"/>
</dbReference>
<dbReference type="Gene3D" id="3.10.20.90">
    <property type="entry name" value="Phosphatidylinositol 3-kinase Catalytic Subunit, Chain A, domain 1"/>
    <property type="match status" value="1"/>
</dbReference>
<comment type="caution">
    <text evidence="3">The sequence shown here is derived from an EMBL/GenBank/DDBJ whole genome shotgun (WGS) entry which is preliminary data.</text>
</comment>
<dbReference type="AlphaFoldDB" id="A0A0W0FSS0"/>
<dbReference type="EMBL" id="LATX01001689">
    <property type="protein sequence ID" value="KTB39334.1"/>
    <property type="molecule type" value="Genomic_DNA"/>
</dbReference>
<proteinExistence type="predicted"/>
<keyword evidence="1" id="KW-0812">Transmembrane</keyword>
<evidence type="ECO:0000313" key="4">
    <source>
        <dbReference type="Proteomes" id="UP000054988"/>
    </source>
</evidence>
<dbReference type="Proteomes" id="UP000054988">
    <property type="component" value="Unassembled WGS sequence"/>
</dbReference>
<evidence type="ECO:0000313" key="3">
    <source>
        <dbReference type="EMBL" id="KTB39334.1"/>
    </source>
</evidence>
<keyword evidence="1" id="KW-0472">Membrane</keyword>
<evidence type="ECO:0000256" key="1">
    <source>
        <dbReference type="SAM" id="Phobius"/>
    </source>
</evidence>
<dbReference type="PROSITE" id="PS50053">
    <property type="entry name" value="UBIQUITIN_2"/>
    <property type="match status" value="1"/>
</dbReference>
<feature type="transmembrane region" description="Helical" evidence="1">
    <location>
        <begin position="57"/>
        <end position="75"/>
    </location>
</feature>
<feature type="domain" description="Ubiquitin-like" evidence="2">
    <location>
        <begin position="67"/>
        <end position="146"/>
    </location>
</feature>
<accession>A0A0W0FSS0</accession>
<name>A0A0W0FSS0_MONRR</name>
<evidence type="ECO:0000259" key="2">
    <source>
        <dbReference type="PROSITE" id="PS50053"/>
    </source>
</evidence>
<reference evidence="3 4" key="1">
    <citation type="submission" date="2015-12" db="EMBL/GenBank/DDBJ databases">
        <title>Draft genome sequence of Moniliophthora roreri, the causal agent of frosty pod rot of cacao.</title>
        <authorList>
            <person name="Aime M.C."/>
            <person name="Diaz-Valderrama J.R."/>
            <person name="Kijpornyongpan T."/>
            <person name="Phillips-Mora W."/>
        </authorList>
    </citation>
    <scope>NUCLEOTIDE SEQUENCE [LARGE SCALE GENOMIC DNA]</scope>
    <source>
        <strain evidence="3 4">MCA 2952</strain>
    </source>
</reference>
<organism evidence="3 4">
    <name type="scientific">Moniliophthora roreri</name>
    <name type="common">Frosty pod rot fungus</name>
    <name type="synonym">Monilia roreri</name>
    <dbReference type="NCBI Taxonomy" id="221103"/>
    <lineage>
        <taxon>Eukaryota</taxon>
        <taxon>Fungi</taxon>
        <taxon>Dikarya</taxon>
        <taxon>Basidiomycota</taxon>
        <taxon>Agaricomycotina</taxon>
        <taxon>Agaricomycetes</taxon>
        <taxon>Agaricomycetidae</taxon>
        <taxon>Agaricales</taxon>
        <taxon>Marasmiineae</taxon>
        <taxon>Marasmiaceae</taxon>
        <taxon>Moniliophthora</taxon>
    </lineage>
</organism>
<keyword evidence="1" id="KW-1133">Transmembrane helix</keyword>
<protein>
    <recommendedName>
        <fullName evidence="2">Ubiquitin-like domain-containing protein</fullName>
    </recommendedName>
</protein>
<sequence length="176" mass="19300">MSYTWRRSETQGTPDNLWFLFFNLLIQNQRSSKRVLWGLTLTGSTGASKASNEKPALLLWLCTIIVVVITISAVANKPPSFAHNALKVDVSLEDAVLAVKKKIVAKIPKFHPSHQKLVLPSDKKKVLAGEITARELGLSAGGELEIKDSGSQAGWRTVYVVEYGSSDHSCHCIQLS</sequence>